<dbReference type="InterPro" id="IPR000577">
    <property type="entry name" value="Carb_kinase_FGGY"/>
</dbReference>
<dbReference type="Proteomes" id="UP001152320">
    <property type="component" value="Chromosome 13"/>
</dbReference>
<keyword evidence="18" id="KW-1185">Reference proteome</keyword>
<evidence type="ECO:0000256" key="10">
    <source>
        <dbReference type="ARBA" id="ARBA00022840"/>
    </source>
</evidence>
<comment type="caution">
    <text evidence="17">The sequence shown here is derived from an EMBL/GenBank/DDBJ whole genome shotgun (WGS) entry which is preliminary data.</text>
</comment>
<dbReference type="GO" id="GO:0004370">
    <property type="term" value="F:glycerol kinase activity"/>
    <property type="evidence" value="ECO:0007669"/>
    <property type="project" value="UniProtKB-EC"/>
</dbReference>
<sequence length="520" mass="57759">MTVETQDRCILAVDIGTTTLRAHVYNSEAEVIGKSDQALELHCPKRGIVEIIPDVLWNQFITTIREAIQDSGIPANQIAAIGLSTQRATFTTWNKKTGEHYHNFISWNDTRCVHRTNEINRSWSAWGLQVGATLLYGLTCGSRRWETASTFKFSTQHVTMRLGWVIDNIPGVKQDISKNLVLYGAIETWLVWKLTKGKIHATDLSNFSATGLYDGFKKGLNNIHMTYLRLPTNILPEIKDTNGDYGTVDQDLFGAPIPIRAVVADQQAAMFGQCCFEEGDIKLTMGTGSFLVINTGSRLSVPYDGAYPLIGWQIGGETTYLMECNAADTGTVIEWGRKMGFYNDPSESTSVAESVENSGGVCFVPAFQGLQGPINDDGACASLLGVTSDTKPGHIVRSMLESLAFRVLQLYKLGLDKCRTFVKPTICVDGGVSRNDFLCSLISGLLECPVERPKNLQMSCLGAAFLAGLAVGMWKNRNELRDLKKIDRTFHSESLKRKYRVTYRAWEKAVERSLNWYSVK</sequence>
<dbReference type="GO" id="GO:0005524">
    <property type="term" value="F:ATP binding"/>
    <property type="evidence" value="ECO:0007669"/>
    <property type="project" value="UniProtKB-KW"/>
</dbReference>
<evidence type="ECO:0000259" key="16">
    <source>
        <dbReference type="Pfam" id="PF02782"/>
    </source>
</evidence>
<evidence type="ECO:0000256" key="13">
    <source>
        <dbReference type="ARBA" id="ARBA00047192"/>
    </source>
</evidence>
<dbReference type="InterPro" id="IPR043129">
    <property type="entry name" value="ATPase_NBD"/>
</dbReference>
<keyword evidence="9" id="KW-0319">Glycerol metabolism</keyword>
<dbReference type="InterPro" id="IPR018483">
    <property type="entry name" value="Carb_kinase_FGGY_CS"/>
</dbReference>
<evidence type="ECO:0000256" key="11">
    <source>
        <dbReference type="ARBA" id="ARBA00033026"/>
    </source>
</evidence>
<comment type="function">
    <text evidence="12">Skin-specific kinase that plays a key role in glycerol metabolism, catalyzing its phosphorylation to produce sn-glycerol 3-phosphate. Involved in skin-specific regulation of sterol regulatory element-binding protein (SREBP) processing and lipid biosynthesis.</text>
</comment>
<evidence type="ECO:0000256" key="14">
    <source>
        <dbReference type="RuleBase" id="RU003733"/>
    </source>
</evidence>
<evidence type="ECO:0000256" key="9">
    <source>
        <dbReference type="ARBA" id="ARBA00022798"/>
    </source>
</evidence>
<gene>
    <name evidence="17" type="ORF">HOLleu_26970</name>
</gene>
<dbReference type="GO" id="GO:0006071">
    <property type="term" value="P:glycerol metabolic process"/>
    <property type="evidence" value="ECO:0007669"/>
    <property type="project" value="UniProtKB-KW"/>
</dbReference>
<evidence type="ECO:0000259" key="15">
    <source>
        <dbReference type="Pfam" id="PF00370"/>
    </source>
</evidence>
<keyword evidence="6 14" id="KW-0808">Transferase</keyword>
<evidence type="ECO:0000313" key="18">
    <source>
        <dbReference type="Proteomes" id="UP001152320"/>
    </source>
</evidence>
<dbReference type="GO" id="GO:0005739">
    <property type="term" value="C:mitochondrion"/>
    <property type="evidence" value="ECO:0007669"/>
    <property type="project" value="TreeGrafter"/>
</dbReference>
<dbReference type="EC" id="2.7.1.30" evidence="4"/>
<keyword evidence="7" id="KW-0547">Nucleotide-binding</keyword>
<dbReference type="FunFam" id="3.30.420.40:FF:000102">
    <property type="entry name" value="Putative glycerol kinase 5"/>
    <property type="match status" value="1"/>
</dbReference>
<evidence type="ECO:0000256" key="3">
    <source>
        <dbReference type="ARBA" id="ARBA00009156"/>
    </source>
</evidence>
<keyword evidence="8 14" id="KW-0418">Kinase</keyword>
<dbReference type="FunFam" id="3.30.420.40:FF:000104">
    <property type="entry name" value="putative glycerol kinase 5"/>
    <property type="match status" value="1"/>
</dbReference>
<evidence type="ECO:0000256" key="2">
    <source>
        <dbReference type="ARBA" id="ARBA00005190"/>
    </source>
</evidence>
<comment type="similarity">
    <text evidence="3 14">Belongs to the FGGY kinase family.</text>
</comment>
<dbReference type="SUPFAM" id="SSF53067">
    <property type="entry name" value="Actin-like ATPase domain"/>
    <property type="match status" value="2"/>
</dbReference>
<dbReference type="PANTHER" id="PTHR10196:SF68">
    <property type="entry name" value="GLYCEROL KINASE 5-RELATED"/>
    <property type="match status" value="1"/>
</dbReference>
<evidence type="ECO:0000256" key="8">
    <source>
        <dbReference type="ARBA" id="ARBA00022777"/>
    </source>
</evidence>
<protein>
    <recommendedName>
        <fullName evidence="13">Glycerol kinase 5</fullName>
        <ecNumber evidence="4">2.7.1.30</ecNumber>
    </recommendedName>
    <alternativeName>
        <fullName evidence="11">ATP:glycerol 3-phosphotransferase 5</fullName>
    </alternativeName>
</protein>
<comment type="subcellular location">
    <subcellularLocation>
        <location evidence="1">Cytoplasm</location>
    </subcellularLocation>
</comment>
<evidence type="ECO:0000256" key="7">
    <source>
        <dbReference type="ARBA" id="ARBA00022741"/>
    </source>
</evidence>
<dbReference type="PANTHER" id="PTHR10196">
    <property type="entry name" value="SUGAR KINASE"/>
    <property type="match status" value="1"/>
</dbReference>
<reference evidence="17" key="1">
    <citation type="submission" date="2021-10" db="EMBL/GenBank/DDBJ databases">
        <title>Tropical sea cucumber genome reveals ecological adaptation and Cuvierian tubules defense mechanism.</title>
        <authorList>
            <person name="Chen T."/>
        </authorList>
    </citation>
    <scope>NUCLEOTIDE SEQUENCE</scope>
    <source>
        <strain evidence="17">Nanhai2018</strain>
        <tissue evidence="17">Muscle</tissue>
    </source>
</reference>
<organism evidence="17 18">
    <name type="scientific">Holothuria leucospilota</name>
    <name type="common">Black long sea cucumber</name>
    <name type="synonym">Mertensiothuria leucospilota</name>
    <dbReference type="NCBI Taxonomy" id="206669"/>
    <lineage>
        <taxon>Eukaryota</taxon>
        <taxon>Metazoa</taxon>
        <taxon>Echinodermata</taxon>
        <taxon>Eleutherozoa</taxon>
        <taxon>Echinozoa</taxon>
        <taxon>Holothuroidea</taxon>
        <taxon>Aspidochirotacea</taxon>
        <taxon>Aspidochirotida</taxon>
        <taxon>Holothuriidae</taxon>
        <taxon>Holothuria</taxon>
    </lineage>
</organism>
<dbReference type="AlphaFoldDB" id="A0A9Q1H0H1"/>
<dbReference type="GO" id="GO:0046167">
    <property type="term" value="P:glycerol-3-phosphate biosynthetic process"/>
    <property type="evidence" value="ECO:0007669"/>
    <property type="project" value="TreeGrafter"/>
</dbReference>
<dbReference type="PIRSF" id="PIRSF000538">
    <property type="entry name" value="GlpK"/>
    <property type="match status" value="1"/>
</dbReference>
<dbReference type="PROSITE" id="PS00445">
    <property type="entry name" value="FGGY_KINASES_2"/>
    <property type="match status" value="1"/>
</dbReference>
<evidence type="ECO:0000256" key="5">
    <source>
        <dbReference type="ARBA" id="ARBA00022490"/>
    </source>
</evidence>
<dbReference type="EMBL" id="JAIZAY010000013">
    <property type="protein sequence ID" value="KAJ8030522.1"/>
    <property type="molecule type" value="Genomic_DNA"/>
</dbReference>
<dbReference type="InterPro" id="IPR018484">
    <property type="entry name" value="FGGY_N"/>
</dbReference>
<dbReference type="Gene3D" id="3.30.420.40">
    <property type="match status" value="2"/>
</dbReference>
<evidence type="ECO:0000256" key="1">
    <source>
        <dbReference type="ARBA" id="ARBA00004496"/>
    </source>
</evidence>
<dbReference type="Pfam" id="PF00370">
    <property type="entry name" value="FGGY_N"/>
    <property type="match status" value="1"/>
</dbReference>
<dbReference type="Pfam" id="PF02782">
    <property type="entry name" value="FGGY_C"/>
    <property type="match status" value="1"/>
</dbReference>
<dbReference type="CDD" id="cd07793">
    <property type="entry name" value="ASKHA_NBD_FGGY_GK5-like"/>
    <property type="match status" value="1"/>
</dbReference>
<accession>A0A9Q1H0H1</accession>
<comment type="pathway">
    <text evidence="2">Polyol metabolism; glycerol degradation via glycerol kinase pathway; sn-glycerol 3-phosphate from glycerol: step 1/1.</text>
</comment>
<dbReference type="InterPro" id="IPR037444">
    <property type="entry name" value="GK5"/>
</dbReference>
<dbReference type="InterPro" id="IPR018485">
    <property type="entry name" value="FGGY_C"/>
</dbReference>
<dbReference type="OrthoDB" id="6278781at2759"/>
<feature type="domain" description="Carbohydrate kinase FGGY N-terminal" evidence="15">
    <location>
        <begin position="10"/>
        <end position="272"/>
    </location>
</feature>
<evidence type="ECO:0000256" key="4">
    <source>
        <dbReference type="ARBA" id="ARBA00012099"/>
    </source>
</evidence>
<evidence type="ECO:0000313" key="17">
    <source>
        <dbReference type="EMBL" id="KAJ8030522.1"/>
    </source>
</evidence>
<evidence type="ECO:0000256" key="6">
    <source>
        <dbReference type="ARBA" id="ARBA00022679"/>
    </source>
</evidence>
<proteinExistence type="inferred from homology"/>
<feature type="domain" description="Carbohydrate kinase FGGY C-terminal" evidence="16">
    <location>
        <begin position="283"/>
        <end position="470"/>
    </location>
</feature>
<dbReference type="GO" id="GO:0006641">
    <property type="term" value="P:triglyceride metabolic process"/>
    <property type="evidence" value="ECO:0007669"/>
    <property type="project" value="TreeGrafter"/>
</dbReference>
<name>A0A9Q1H0H1_HOLLE</name>
<keyword evidence="5" id="KW-0963">Cytoplasm</keyword>
<evidence type="ECO:0000256" key="12">
    <source>
        <dbReference type="ARBA" id="ARBA00045165"/>
    </source>
</evidence>
<keyword evidence="10" id="KW-0067">ATP-binding</keyword>